<evidence type="ECO:0000313" key="2">
    <source>
        <dbReference type="Proteomes" id="UP000617340"/>
    </source>
</evidence>
<dbReference type="Proteomes" id="UP000617340">
    <property type="component" value="Unassembled WGS sequence"/>
</dbReference>
<accession>A0A834JHQ6</accession>
<gene>
    <name evidence="1" type="ORF">HZH68_012212</name>
</gene>
<dbReference type="AlphaFoldDB" id="A0A834JHQ6"/>
<evidence type="ECO:0000313" key="1">
    <source>
        <dbReference type="EMBL" id="KAF7388270.1"/>
    </source>
</evidence>
<name>A0A834JHQ6_VESGE</name>
<sequence>MENTLRPTEDRRTEEKDGNRYYYVVAHGAKHRPINIFRKFGVQTNFAINNKPLRLSTKDQSKARSTLSKEIKQHILVSTHQVPLSVSDTTKRVGSNVLEKVEEGARCLTMQRPEGNRDYHVDLVHGQDGKRHGRGRYEDKEIRGKDEFLERRKREMERKRKTKVDPESARFLRGNKKYCYSKSRRCRAYC</sequence>
<proteinExistence type="predicted"/>
<dbReference type="EMBL" id="JACSDZ010000013">
    <property type="protein sequence ID" value="KAF7388270.1"/>
    <property type="molecule type" value="Genomic_DNA"/>
</dbReference>
<reference evidence="1" key="1">
    <citation type="journal article" date="2020" name="G3 (Bethesda)">
        <title>High-Quality Assemblies for Three Invasive Social Wasps from the &lt;i&gt;Vespula&lt;/i&gt; Genus.</title>
        <authorList>
            <person name="Harrop T.W.R."/>
            <person name="Guhlin J."/>
            <person name="McLaughlin G.M."/>
            <person name="Permina E."/>
            <person name="Stockwell P."/>
            <person name="Gilligan J."/>
            <person name="Le Lec M.F."/>
            <person name="Gruber M.A.M."/>
            <person name="Quinn O."/>
            <person name="Lovegrove M."/>
            <person name="Duncan E.J."/>
            <person name="Remnant E.J."/>
            <person name="Van Eeckhoven J."/>
            <person name="Graham B."/>
            <person name="Knapp R.A."/>
            <person name="Langford K.W."/>
            <person name="Kronenberg Z."/>
            <person name="Press M.O."/>
            <person name="Eacker S.M."/>
            <person name="Wilson-Rankin E.E."/>
            <person name="Purcell J."/>
            <person name="Lester P.J."/>
            <person name="Dearden P.K."/>
        </authorList>
    </citation>
    <scope>NUCLEOTIDE SEQUENCE</scope>
    <source>
        <strain evidence="1">Linc-1</strain>
    </source>
</reference>
<protein>
    <submittedName>
        <fullName evidence="1">Uncharacterized protein</fullName>
    </submittedName>
</protein>
<keyword evidence="2" id="KW-1185">Reference proteome</keyword>
<organism evidence="1 2">
    <name type="scientific">Vespula germanica</name>
    <name type="common">German yellow jacket</name>
    <name type="synonym">Paravespula germanica</name>
    <dbReference type="NCBI Taxonomy" id="30212"/>
    <lineage>
        <taxon>Eukaryota</taxon>
        <taxon>Metazoa</taxon>
        <taxon>Ecdysozoa</taxon>
        <taxon>Arthropoda</taxon>
        <taxon>Hexapoda</taxon>
        <taxon>Insecta</taxon>
        <taxon>Pterygota</taxon>
        <taxon>Neoptera</taxon>
        <taxon>Endopterygota</taxon>
        <taxon>Hymenoptera</taxon>
        <taxon>Apocrita</taxon>
        <taxon>Aculeata</taxon>
        <taxon>Vespoidea</taxon>
        <taxon>Vespidae</taxon>
        <taxon>Vespinae</taxon>
        <taxon>Vespula</taxon>
    </lineage>
</organism>
<comment type="caution">
    <text evidence="1">The sequence shown here is derived from an EMBL/GenBank/DDBJ whole genome shotgun (WGS) entry which is preliminary data.</text>
</comment>